<sequence length="91" mass="9840">FEPGVYQCVCCGQRLFDTATKYTSGTGWPSFGQPITPTAIHYHGDTSIPGRARVEVTCGVCQAHLGHVFPDGPKPSGLRYCINGVALKREE</sequence>
<dbReference type="EC" id="1.8.4.12" evidence="2 5"/>
<name>A0A9K3D6H4_9EUKA</name>
<accession>A0A9K3D6H4</accession>
<dbReference type="Pfam" id="PF01641">
    <property type="entry name" value="SelR"/>
    <property type="match status" value="1"/>
</dbReference>
<evidence type="ECO:0000313" key="7">
    <source>
        <dbReference type="EMBL" id="GIQ89046.1"/>
    </source>
</evidence>
<dbReference type="NCBIfam" id="TIGR00357">
    <property type="entry name" value="peptide-methionine (R)-S-oxide reductase MsrB"/>
    <property type="match status" value="1"/>
</dbReference>
<dbReference type="GO" id="GO:0006979">
    <property type="term" value="P:response to oxidative stress"/>
    <property type="evidence" value="ECO:0007669"/>
    <property type="project" value="InterPro"/>
</dbReference>
<dbReference type="PANTHER" id="PTHR10173">
    <property type="entry name" value="METHIONINE SULFOXIDE REDUCTASE"/>
    <property type="match status" value="1"/>
</dbReference>
<dbReference type="GO" id="GO:0046872">
    <property type="term" value="F:metal ion binding"/>
    <property type="evidence" value="ECO:0007669"/>
    <property type="project" value="UniProtKB-KW"/>
</dbReference>
<dbReference type="EMBL" id="BDIP01004638">
    <property type="protein sequence ID" value="GIQ89046.1"/>
    <property type="molecule type" value="Genomic_DNA"/>
</dbReference>
<evidence type="ECO:0000256" key="2">
    <source>
        <dbReference type="ARBA" id="ARBA00012499"/>
    </source>
</evidence>
<protein>
    <recommendedName>
        <fullName evidence="2 5">Peptide-methionine (R)-S-oxide reductase</fullName>
        <ecNumber evidence="2 5">1.8.4.12</ecNumber>
    </recommendedName>
</protein>
<reference evidence="7 8" key="1">
    <citation type="journal article" date="2018" name="PLoS ONE">
        <title>The draft genome of Kipferlia bialata reveals reductive genome evolution in fornicate parasites.</title>
        <authorList>
            <person name="Tanifuji G."/>
            <person name="Takabayashi S."/>
            <person name="Kume K."/>
            <person name="Takagi M."/>
            <person name="Nakayama T."/>
            <person name="Kamikawa R."/>
            <person name="Inagaki Y."/>
            <person name="Hashimoto T."/>
        </authorList>
    </citation>
    <scope>NUCLEOTIDE SEQUENCE [LARGE SCALE GENOMIC DNA]</scope>
    <source>
        <strain evidence="7">NY0173</strain>
    </source>
</reference>
<evidence type="ECO:0000256" key="5">
    <source>
        <dbReference type="RuleBase" id="RU365044"/>
    </source>
</evidence>
<evidence type="ECO:0000256" key="1">
    <source>
        <dbReference type="ARBA" id="ARBA00007174"/>
    </source>
</evidence>
<dbReference type="Proteomes" id="UP000265618">
    <property type="component" value="Unassembled WGS sequence"/>
</dbReference>
<feature type="non-terminal residue" evidence="7">
    <location>
        <position position="1"/>
    </location>
</feature>
<proteinExistence type="inferred from homology"/>
<dbReference type="OrthoDB" id="44061at2759"/>
<dbReference type="AlphaFoldDB" id="A0A9K3D6H4"/>
<comment type="cofactor">
    <cofactor evidence="5">
        <name>Zn(2+)</name>
        <dbReference type="ChEBI" id="CHEBI:29105"/>
    </cofactor>
    <text evidence="5">Binds 1 zinc ion per subunit.</text>
</comment>
<keyword evidence="5" id="KW-0862">Zinc</keyword>
<dbReference type="Gene3D" id="2.170.150.20">
    <property type="entry name" value="Peptide methionine sulfoxide reductase"/>
    <property type="match status" value="1"/>
</dbReference>
<keyword evidence="5" id="KW-0479">Metal-binding</keyword>
<feature type="domain" description="MsrB" evidence="6">
    <location>
        <begin position="1"/>
        <end position="91"/>
    </location>
</feature>
<evidence type="ECO:0000259" key="6">
    <source>
        <dbReference type="PROSITE" id="PS51790"/>
    </source>
</evidence>
<dbReference type="InterPro" id="IPR002579">
    <property type="entry name" value="Met_Sox_Rdtase_MsrB_dom"/>
</dbReference>
<gene>
    <name evidence="7" type="ORF">KIPB_011426</name>
</gene>
<comment type="similarity">
    <text evidence="1 5">Belongs to the MsrB Met sulfoxide reductase family.</text>
</comment>
<dbReference type="GO" id="GO:0030091">
    <property type="term" value="P:protein repair"/>
    <property type="evidence" value="ECO:0007669"/>
    <property type="project" value="InterPro"/>
</dbReference>
<dbReference type="InterPro" id="IPR028427">
    <property type="entry name" value="Met_Sox_Rdtase_MsrB"/>
</dbReference>
<dbReference type="InterPro" id="IPR011057">
    <property type="entry name" value="Mss4-like_sf"/>
</dbReference>
<evidence type="ECO:0000256" key="3">
    <source>
        <dbReference type="ARBA" id="ARBA00023002"/>
    </source>
</evidence>
<dbReference type="PANTHER" id="PTHR10173:SF52">
    <property type="entry name" value="METHIONINE-R-SULFOXIDE REDUCTASE B1"/>
    <property type="match status" value="1"/>
</dbReference>
<keyword evidence="3 5" id="KW-0560">Oxidoreductase</keyword>
<dbReference type="PROSITE" id="PS51790">
    <property type="entry name" value="MSRB"/>
    <property type="match status" value="1"/>
</dbReference>
<keyword evidence="8" id="KW-1185">Reference proteome</keyword>
<dbReference type="GO" id="GO:0033743">
    <property type="term" value="F:peptide-methionine (R)-S-oxide reductase activity"/>
    <property type="evidence" value="ECO:0007669"/>
    <property type="project" value="UniProtKB-EC"/>
</dbReference>
<comment type="catalytic activity">
    <reaction evidence="4 5">
        <text>L-methionyl-[protein] + [thioredoxin]-disulfide + H2O = L-methionyl-(R)-S-oxide-[protein] + [thioredoxin]-dithiol</text>
        <dbReference type="Rhea" id="RHEA:24164"/>
        <dbReference type="Rhea" id="RHEA-COMP:10698"/>
        <dbReference type="Rhea" id="RHEA-COMP:10700"/>
        <dbReference type="Rhea" id="RHEA-COMP:12313"/>
        <dbReference type="Rhea" id="RHEA-COMP:12314"/>
        <dbReference type="ChEBI" id="CHEBI:15377"/>
        <dbReference type="ChEBI" id="CHEBI:16044"/>
        <dbReference type="ChEBI" id="CHEBI:29950"/>
        <dbReference type="ChEBI" id="CHEBI:45764"/>
        <dbReference type="ChEBI" id="CHEBI:50058"/>
        <dbReference type="EC" id="1.8.4.12"/>
    </reaction>
</comment>
<dbReference type="SUPFAM" id="SSF51316">
    <property type="entry name" value="Mss4-like"/>
    <property type="match status" value="1"/>
</dbReference>
<evidence type="ECO:0000313" key="8">
    <source>
        <dbReference type="Proteomes" id="UP000265618"/>
    </source>
</evidence>
<comment type="caution">
    <text evidence="7">The sequence shown here is derived from an EMBL/GenBank/DDBJ whole genome shotgun (WGS) entry which is preliminary data.</text>
</comment>
<evidence type="ECO:0000256" key="4">
    <source>
        <dbReference type="ARBA" id="ARBA00048488"/>
    </source>
</evidence>
<dbReference type="GO" id="GO:0005737">
    <property type="term" value="C:cytoplasm"/>
    <property type="evidence" value="ECO:0007669"/>
    <property type="project" value="TreeGrafter"/>
</dbReference>
<organism evidence="7 8">
    <name type="scientific">Kipferlia bialata</name>
    <dbReference type="NCBI Taxonomy" id="797122"/>
    <lineage>
        <taxon>Eukaryota</taxon>
        <taxon>Metamonada</taxon>
        <taxon>Carpediemonas-like organisms</taxon>
        <taxon>Kipferlia</taxon>
    </lineage>
</organism>